<comment type="caution">
    <text evidence="3">The sequence shown here is derived from an EMBL/GenBank/DDBJ whole genome shotgun (WGS) entry which is preliminary data.</text>
</comment>
<dbReference type="CDD" id="cd05380">
    <property type="entry name" value="CAP_euk"/>
    <property type="match status" value="1"/>
</dbReference>
<feature type="non-terminal residue" evidence="3">
    <location>
        <position position="147"/>
    </location>
</feature>
<dbReference type="InterPro" id="IPR014044">
    <property type="entry name" value="CAP_dom"/>
</dbReference>
<evidence type="ECO:0000313" key="4">
    <source>
        <dbReference type="Proteomes" id="UP001432322"/>
    </source>
</evidence>
<reference evidence="3" key="1">
    <citation type="submission" date="2023-10" db="EMBL/GenBank/DDBJ databases">
        <title>Genome assembly of Pristionchus species.</title>
        <authorList>
            <person name="Yoshida K."/>
            <person name="Sommer R.J."/>
        </authorList>
    </citation>
    <scope>NUCLEOTIDE SEQUENCE</scope>
    <source>
        <strain evidence="3">RS5133</strain>
    </source>
</reference>
<dbReference type="AlphaFoldDB" id="A0AAV5W6A7"/>
<dbReference type="EMBL" id="BTSY01000005">
    <property type="protein sequence ID" value="GMT27290.1"/>
    <property type="molecule type" value="Genomic_DNA"/>
</dbReference>
<dbReference type="SMART" id="SM00198">
    <property type="entry name" value="SCP"/>
    <property type="match status" value="1"/>
</dbReference>
<evidence type="ECO:0000313" key="3">
    <source>
        <dbReference type="EMBL" id="GMT27290.1"/>
    </source>
</evidence>
<keyword evidence="1" id="KW-0732">Signal</keyword>
<dbReference type="PANTHER" id="PTHR10334">
    <property type="entry name" value="CYSTEINE-RICH SECRETORY PROTEIN-RELATED"/>
    <property type="match status" value="1"/>
</dbReference>
<dbReference type="SUPFAM" id="SSF55797">
    <property type="entry name" value="PR-1-like"/>
    <property type="match status" value="1"/>
</dbReference>
<evidence type="ECO:0000256" key="1">
    <source>
        <dbReference type="SAM" id="SignalP"/>
    </source>
</evidence>
<dbReference type="Pfam" id="PF00188">
    <property type="entry name" value="CAP"/>
    <property type="match status" value="1"/>
</dbReference>
<sequence>LQKLILIFIYKCSVVSCQCNGGIPSEEVKGFLDDHNKLRSTISAGNYVAKGNKMPAPKSPIANMTWDCEIEKSAQAVSDTCVNEHSSNRGNLGENLYQAWSSRKLTLTGSGEKSSNYWENEFQEHGWPGVKLTREIFDSGIGHATQV</sequence>
<feature type="signal peptide" evidence="1">
    <location>
        <begin position="1"/>
        <end position="17"/>
    </location>
</feature>
<evidence type="ECO:0000259" key="2">
    <source>
        <dbReference type="SMART" id="SM00198"/>
    </source>
</evidence>
<keyword evidence="4" id="KW-1185">Reference proteome</keyword>
<name>A0AAV5W6A7_9BILA</name>
<accession>A0AAV5W6A7</accession>
<protein>
    <recommendedName>
        <fullName evidence="2">SCP domain-containing protein</fullName>
    </recommendedName>
</protein>
<gene>
    <name evidence="3" type="ORF">PFISCL1PPCAC_18587</name>
</gene>
<feature type="chain" id="PRO_5043574093" description="SCP domain-containing protein" evidence="1">
    <location>
        <begin position="18"/>
        <end position="147"/>
    </location>
</feature>
<organism evidence="3 4">
    <name type="scientific">Pristionchus fissidentatus</name>
    <dbReference type="NCBI Taxonomy" id="1538716"/>
    <lineage>
        <taxon>Eukaryota</taxon>
        <taxon>Metazoa</taxon>
        <taxon>Ecdysozoa</taxon>
        <taxon>Nematoda</taxon>
        <taxon>Chromadorea</taxon>
        <taxon>Rhabditida</taxon>
        <taxon>Rhabditina</taxon>
        <taxon>Diplogasteromorpha</taxon>
        <taxon>Diplogasteroidea</taxon>
        <taxon>Neodiplogasteridae</taxon>
        <taxon>Pristionchus</taxon>
    </lineage>
</organism>
<dbReference type="InterPro" id="IPR001283">
    <property type="entry name" value="CRISP-related"/>
</dbReference>
<proteinExistence type="predicted"/>
<dbReference type="Proteomes" id="UP001432322">
    <property type="component" value="Unassembled WGS sequence"/>
</dbReference>
<feature type="domain" description="SCP" evidence="2">
    <location>
        <begin position="26"/>
        <end position="147"/>
    </location>
</feature>
<feature type="non-terminal residue" evidence="3">
    <location>
        <position position="1"/>
    </location>
</feature>
<dbReference type="Gene3D" id="3.40.33.10">
    <property type="entry name" value="CAP"/>
    <property type="match status" value="1"/>
</dbReference>
<dbReference type="InterPro" id="IPR035940">
    <property type="entry name" value="CAP_sf"/>
</dbReference>